<keyword evidence="2" id="KW-1185">Reference proteome</keyword>
<proteinExistence type="predicted"/>
<evidence type="ECO:0000313" key="1">
    <source>
        <dbReference type="EMBL" id="QEG07820.1"/>
    </source>
</evidence>
<dbReference type="EMBL" id="MN045229">
    <property type="protein sequence ID" value="QEG07820.1"/>
    <property type="molecule type" value="Genomic_DNA"/>
</dbReference>
<reference evidence="2" key="1">
    <citation type="submission" date="2019-06" db="EMBL/GenBank/DDBJ databases">
        <title>Complete Genome Sequence of Escherichia coli Myophage Mangalitsa.</title>
        <authorList>
            <person name="Atkison C.L."/>
            <person name="Boeckman J."/>
            <person name="Newkirk H."/>
            <person name="Liu M."/>
            <person name="Gill J.J."/>
            <person name="Cahill J."/>
            <person name="Ramsey J."/>
        </authorList>
    </citation>
    <scope>NUCLEOTIDE SEQUENCE [LARGE SCALE GENOMIC DNA]</scope>
</reference>
<evidence type="ECO:0000313" key="2">
    <source>
        <dbReference type="Proteomes" id="UP000323054"/>
    </source>
</evidence>
<accession>A0A5B9N6Z3</accession>
<gene>
    <name evidence="1" type="ORF">Mangalitsa_018</name>
</gene>
<organism evidence="1 2">
    <name type="scientific">Escherichia phage Mangalitsa</name>
    <dbReference type="NCBI Taxonomy" id="2589658"/>
    <lineage>
        <taxon>Viruses</taxon>
        <taxon>Duplodnaviria</taxon>
        <taxon>Heunggongvirae</taxon>
        <taxon>Uroviricota</taxon>
        <taxon>Caudoviricetes</taxon>
        <taxon>Chaseviridae</taxon>
        <taxon>Cleopatravirinae</taxon>
        <taxon>Carltongylesvirus</taxon>
        <taxon>Carltongylesvirus mangalitsa</taxon>
    </lineage>
</organism>
<sequence>MWDIYLEGVDEPISTLNTQFVTVGCAILYKGRLYTVSKIVQRF</sequence>
<dbReference type="Proteomes" id="UP000323054">
    <property type="component" value="Segment"/>
</dbReference>
<name>A0A5B9N6Z3_9CAUD</name>
<protein>
    <submittedName>
        <fullName evidence="1">Uncharacterized protein</fullName>
    </submittedName>
</protein>